<reference evidence="4 5" key="2">
    <citation type="submission" date="2020-02" db="EMBL/GenBank/DDBJ databases">
        <title>The new genus of Enterobacteriales.</title>
        <authorList>
            <person name="Kim I.S."/>
        </authorList>
    </citation>
    <scope>NUCLEOTIDE SEQUENCE [LARGE SCALE GENOMIC DNA]</scope>
    <source>
        <strain evidence="4 5">SAP-6</strain>
    </source>
</reference>
<evidence type="ECO:0000313" key="5">
    <source>
        <dbReference type="Proteomes" id="UP000461443"/>
    </source>
</evidence>
<dbReference type="GO" id="GO:0016020">
    <property type="term" value="C:membrane"/>
    <property type="evidence" value="ECO:0007669"/>
    <property type="project" value="UniProtKB-SubCell"/>
</dbReference>
<evidence type="ECO:0000256" key="1">
    <source>
        <dbReference type="ARBA" id="ARBA00004167"/>
    </source>
</evidence>
<gene>
    <name evidence="4" type="ORF">GRH90_22570</name>
</gene>
<reference evidence="4 5" key="1">
    <citation type="submission" date="2019-12" db="EMBL/GenBank/DDBJ databases">
        <authorList>
            <person name="Lee S.D."/>
        </authorList>
    </citation>
    <scope>NUCLEOTIDE SEQUENCE [LARGE SCALE GENOMIC DNA]</scope>
    <source>
        <strain evidence="4 5">SAP-6</strain>
    </source>
</reference>
<protein>
    <submittedName>
        <fullName evidence="4">Prepilin-type N-terminal cleavage/methylation domain-containing protein</fullName>
    </submittedName>
</protein>
<comment type="subcellular location">
    <subcellularLocation>
        <location evidence="1">Membrane</location>
        <topology evidence="1">Single-pass membrane protein</topology>
    </subcellularLocation>
</comment>
<comment type="caution">
    <text evidence="4">The sequence shown here is derived from an EMBL/GenBank/DDBJ whole genome shotgun (WGS) entry which is preliminary data.</text>
</comment>
<name>A0A845SQ85_9GAMM</name>
<evidence type="ECO:0000313" key="4">
    <source>
        <dbReference type="EMBL" id="NDL65522.1"/>
    </source>
</evidence>
<dbReference type="AlphaFoldDB" id="A0A845SQ85"/>
<organism evidence="4 5">
    <name type="scientific">Acerihabitans arboris</name>
    <dbReference type="NCBI Taxonomy" id="2691583"/>
    <lineage>
        <taxon>Bacteria</taxon>
        <taxon>Pseudomonadati</taxon>
        <taxon>Pseudomonadota</taxon>
        <taxon>Gammaproteobacteria</taxon>
        <taxon>Enterobacterales</taxon>
        <taxon>Pectobacteriaceae</taxon>
        <taxon>Acerihabitans</taxon>
    </lineage>
</organism>
<dbReference type="NCBIfam" id="TIGR02532">
    <property type="entry name" value="IV_pilin_GFxxxE"/>
    <property type="match status" value="1"/>
</dbReference>
<dbReference type="RefSeq" id="WP_162368232.1">
    <property type="nucleotide sequence ID" value="NZ_WUBS01000019.1"/>
</dbReference>
<accession>A0A845SQ85</accession>
<dbReference type="InterPro" id="IPR012902">
    <property type="entry name" value="N_methyl_site"/>
</dbReference>
<dbReference type="InterPro" id="IPR045584">
    <property type="entry name" value="Pilin-like"/>
</dbReference>
<sequence length="163" mass="17957">MKIPNVPQQGYTLLEMLLVLALAAVLTLSGGIAWRHYQHHARLDQAARQVADFLQRSQCHAAWGNHHYRITVQSGLDWSLAIATELRFSPRPAVSWRLHAAADDIRLDISAPGYLILAGLRNTATPAHLTLSNPAGRIKIILSGKGRIRMCGERGRWAGIAPC</sequence>
<keyword evidence="2" id="KW-0813">Transport</keyword>
<dbReference type="GO" id="GO:0015031">
    <property type="term" value="P:protein transport"/>
    <property type="evidence" value="ECO:0007669"/>
    <property type="project" value="UniProtKB-KW"/>
</dbReference>
<dbReference type="SUPFAM" id="SSF54523">
    <property type="entry name" value="Pili subunits"/>
    <property type="match status" value="1"/>
</dbReference>
<evidence type="ECO:0000256" key="2">
    <source>
        <dbReference type="ARBA" id="ARBA00022448"/>
    </source>
</evidence>
<keyword evidence="3" id="KW-0653">Protein transport</keyword>
<evidence type="ECO:0000256" key="3">
    <source>
        <dbReference type="ARBA" id="ARBA00022927"/>
    </source>
</evidence>
<keyword evidence="5" id="KW-1185">Reference proteome</keyword>
<proteinExistence type="predicted"/>
<dbReference type="EMBL" id="WUBS01000019">
    <property type="protein sequence ID" value="NDL65522.1"/>
    <property type="molecule type" value="Genomic_DNA"/>
</dbReference>
<dbReference type="Proteomes" id="UP000461443">
    <property type="component" value="Unassembled WGS sequence"/>
</dbReference>
<dbReference type="Pfam" id="PF07963">
    <property type="entry name" value="N_methyl"/>
    <property type="match status" value="1"/>
</dbReference>